<evidence type="ECO:0000259" key="17">
    <source>
        <dbReference type="PROSITE" id="PS50089"/>
    </source>
</evidence>
<dbReference type="Pfam" id="PF13639">
    <property type="entry name" value="zf-RING_2"/>
    <property type="match status" value="1"/>
</dbReference>
<dbReference type="PANTHER" id="PTHR46913">
    <property type="entry name" value="RING-H2 FINGER PROTEIN ATL16"/>
    <property type="match status" value="1"/>
</dbReference>
<evidence type="ECO:0000256" key="4">
    <source>
        <dbReference type="ARBA" id="ARBA00012483"/>
    </source>
</evidence>
<evidence type="ECO:0000256" key="13">
    <source>
        <dbReference type="ARBA" id="ARBA00024209"/>
    </source>
</evidence>
<protein>
    <recommendedName>
        <fullName evidence="4">RING-type E3 ubiquitin transferase</fullName>
        <ecNumber evidence="4">2.3.2.27</ecNumber>
    </recommendedName>
</protein>
<dbReference type="AlphaFoldDB" id="A0A803KQJ2"/>
<dbReference type="InterPro" id="IPR044600">
    <property type="entry name" value="ATL1/ATL16-like"/>
</dbReference>
<comment type="similarity">
    <text evidence="13">Belongs to the RING-type zinc finger family. ATL subfamily.</text>
</comment>
<sequence length="689" mass="76974">MNNIVAQRSGSFRRSRGLDPEVIEGFPILDYAAVKTAKIGNDALECAVCLTKFEDDDSLRLIPRCDHVFHPDCIDAWLVGHTTCPVCRCNLAEKLDNDVEQPLVVNVDEVRESNNNNDRVNEENKSMERPLHERMRRSHTMRNQSFGRPRWSSKLVRSLSSGHVEVKPLESMERFTLRLPEDVRKQIMSGKLKRRNSARGLYQSRGLFGSLRDRANRSWGFSLTPPFLTPAPSMRSLDGEFTRPTHSRASTWTGPSLGNETAGSQPPTSKPTSSKAMAQLTSKKRATESQAAEGSKKKKTGTHSRPASTSSKVHDVSPIKDVSEDAKGAFNAPRNASGSTKSVKEPLTDATAPVSGQGFGQGYKGKTAITISAGNLIPTRVKSYRQSSETSLDSTPGSEVGSLYSQYLKNRAGAERSPDLPEITRKMLAGTPMEFRETLQGYHGGDLNKIQNCLAEALIRVAGAKTWQRMKSSEVREAQRRSRSNLDTAQYTVHKSELLTHETLENQAIVSLNLKKDLEDERKKNKTLSAELQKVHTEKLRLETAQKEKAELKKKVTELEQKVSELTTANKDLEKKVAGAEDEKVAGEADGQVEKKIRIAWESHYDWSVDWFLKMYKWASQLFHYREGICGPPLSLENQMRFEDNLPLESKEGQGDERFEKPPKPIGEEEAKADQEAKAEHGEDESPDA</sequence>
<dbReference type="PANTHER" id="PTHR46913:SF1">
    <property type="entry name" value="RING-H2 FINGER PROTEIN ATL16"/>
    <property type="match status" value="1"/>
</dbReference>
<evidence type="ECO:0000256" key="12">
    <source>
        <dbReference type="ARBA" id="ARBA00023136"/>
    </source>
</evidence>
<feature type="compositionally biased region" description="Basic and acidic residues" evidence="16">
    <location>
        <begin position="312"/>
        <end position="327"/>
    </location>
</feature>
<keyword evidence="6" id="KW-0812">Transmembrane</keyword>
<evidence type="ECO:0000256" key="9">
    <source>
        <dbReference type="ARBA" id="ARBA00022786"/>
    </source>
</evidence>
<evidence type="ECO:0000313" key="18">
    <source>
        <dbReference type="EnsemblPlants" id="AUR62001298-RA:cds"/>
    </source>
</evidence>
<evidence type="ECO:0000256" key="3">
    <source>
        <dbReference type="ARBA" id="ARBA00004906"/>
    </source>
</evidence>
<keyword evidence="7" id="KW-0479">Metal-binding</keyword>
<keyword evidence="19" id="KW-1185">Reference proteome</keyword>
<evidence type="ECO:0000313" key="19">
    <source>
        <dbReference type="Proteomes" id="UP000596660"/>
    </source>
</evidence>
<dbReference type="GO" id="GO:0061630">
    <property type="term" value="F:ubiquitin protein ligase activity"/>
    <property type="evidence" value="ECO:0007669"/>
    <property type="project" value="UniProtKB-EC"/>
</dbReference>
<dbReference type="Proteomes" id="UP000596660">
    <property type="component" value="Unplaced"/>
</dbReference>
<accession>A0A803KQJ2</accession>
<evidence type="ECO:0000256" key="16">
    <source>
        <dbReference type="SAM" id="MobiDB-lite"/>
    </source>
</evidence>
<evidence type="ECO:0000256" key="2">
    <source>
        <dbReference type="ARBA" id="ARBA00004167"/>
    </source>
</evidence>
<evidence type="ECO:0000256" key="7">
    <source>
        <dbReference type="ARBA" id="ARBA00022723"/>
    </source>
</evidence>
<dbReference type="InterPro" id="IPR001841">
    <property type="entry name" value="Znf_RING"/>
</dbReference>
<keyword evidence="5" id="KW-0808">Transferase</keyword>
<keyword evidence="12" id="KW-0472">Membrane</keyword>
<feature type="compositionally biased region" description="Basic and acidic residues" evidence="16">
    <location>
        <begin position="647"/>
        <end position="681"/>
    </location>
</feature>
<comment type="pathway">
    <text evidence="3">Protein modification; protein ubiquitination.</text>
</comment>
<dbReference type="SUPFAM" id="SSF57850">
    <property type="entry name" value="RING/U-box"/>
    <property type="match status" value="1"/>
</dbReference>
<dbReference type="GO" id="GO:0016567">
    <property type="term" value="P:protein ubiquitination"/>
    <property type="evidence" value="ECO:0007669"/>
    <property type="project" value="InterPro"/>
</dbReference>
<evidence type="ECO:0000256" key="8">
    <source>
        <dbReference type="ARBA" id="ARBA00022771"/>
    </source>
</evidence>
<feature type="coiled-coil region" evidence="15">
    <location>
        <begin position="511"/>
        <end position="590"/>
    </location>
</feature>
<evidence type="ECO:0000256" key="1">
    <source>
        <dbReference type="ARBA" id="ARBA00000900"/>
    </source>
</evidence>
<comment type="subcellular location">
    <subcellularLocation>
        <location evidence="2">Membrane</location>
        <topology evidence="2">Single-pass membrane protein</topology>
    </subcellularLocation>
</comment>
<feature type="region of interest" description="Disordered" evidence="16">
    <location>
        <begin position="222"/>
        <end position="353"/>
    </location>
</feature>
<keyword evidence="11" id="KW-1133">Transmembrane helix</keyword>
<evidence type="ECO:0000256" key="6">
    <source>
        <dbReference type="ARBA" id="ARBA00022692"/>
    </source>
</evidence>
<reference evidence="18" key="2">
    <citation type="submission" date="2021-03" db="UniProtKB">
        <authorList>
            <consortium name="EnsemblPlants"/>
        </authorList>
    </citation>
    <scope>IDENTIFICATION</scope>
</reference>
<evidence type="ECO:0000256" key="14">
    <source>
        <dbReference type="PROSITE-ProRule" id="PRU00175"/>
    </source>
</evidence>
<comment type="catalytic activity">
    <reaction evidence="1">
        <text>S-ubiquitinyl-[E2 ubiquitin-conjugating enzyme]-L-cysteine + [acceptor protein]-L-lysine = [E2 ubiquitin-conjugating enzyme]-L-cysteine + N(6)-ubiquitinyl-[acceptor protein]-L-lysine.</text>
        <dbReference type="EC" id="2.3.2.27"/>
    </reaction>
</comment>
<dbReference type="SMART" id="SM00184">
    <property type="entry name" value="RING"/>
    <property type="match status" value="1"/>
</dbReference>
<dbReference type="EnsemblPlants" id="AUR62001298-RA">
    <property type="protein sequence ID" value="AUR62001298-RA:cds"/>
    <property type="gene ID" value="AUR62001298"/>
</dbReference>
<name>A0A803KQJ2_CHEQI</name>
<keyword evidence="8 14" id="KW-0863">Zinc-finger</keyword>
<dbReference type="GO" id="GO:0008270">
    <property type="term" value="F:zinc ion binding"/>
    <property type="evidence" value="ECO:0007669"/>
    <property type="project" value="UniProtKB-KW"/>
</dbReference>
<keyword evidence="15" id="KW-0175">Coiled coil</keyword>
<feature type="compositionally biased region" description="Polar residues" evidence="16">
    <location>
        <begin position="247"/>
        <end position="265"/>
    </location>
</feature>
<dbReference type="PROSITE" id="PS50089">
    <property type="entry name" value="ZF_RING_2"/>
    <property type="match status" value="1"/>
</dbReference>
<evidence type="ECO:0000256" key="10">
    <source>
        <dbReference type="ARBA" id="ARBA00022833"/>
    </source>
</evidence>
<evidence type="ECO:0000256" key="5">
    <source>
        <dbReference type="ARBA" id="ARBA00022679"/>
    </source>
</evidence>
<keyword evidence="9" id="KW-0833">Ubl conjugation pathway</keyword>
<feature type="compositionally biased region" description="Low complexity" evidence="16">
    <location>
        <begin position="266"/>
        <end position="275"/>
    </location>
</feature>
<dbReference type="EC" id="2.3.2.27" evidence="4"/>
<dbReference type="Gramene" id="AUR62001298-RA">
    <property type="protein sequence ID" value="AUR62001298-RA:cds"/>
    <property type="gene ID" value="AUR62001298"/>
</dbReference>
<evidence type="ECO:0000256" key="15">
    <source>
        <dbReference type="SAM" id="Coils"/>
    </source>
</evidence>
<feature type="domain" description="RING-type" evidence="17">
    <location>
        <begin position="46"/>
        <end position="88"/>
    </location>
</feature>
<evidence type="ECO:0000256" key="11">
    <source>
        <dbReference type="ARBA" id="ARBA00022989"/>
    </source>
</evidence>
<feature type="region of interest" description="Disordered" evidence="16">
    <location>
        <begin position="647"/>
        <end position="689"/>
    </location>
</feature>
<dbReference type="GO" id="GO:0016020">
    <property type="term" value="C:membrane"/>
    <property type="evidence" value="ECO:0007669"/>
    <property type="project" value="UniProtKB-SubCell"/>
</dbReference>
<reference evidence="18" key="1">
    <citation type="journal article" date="2017" name="Nature">
        <title>The genome of Chenopodium quinoa.</title>
        <authorList>
            <person name="Jarvis D.E."/>
            <person name="Ho Y.S."/>
            <person name="Lightfoot D.J."/>
            <person name="Schmoeckel S.M."/>
            <person name="Li B."/>
            <person name="Borm T.J.A."/>
            <person name="Ohyanagi H."/>
            <person name="Mineta K."/>
            <person name="Michell C.T."/>
            <person name="Saber N."/>
            <person name="Kharbatia N.M."/>
            <person name="Rupper R.R."/>
            <person name="Sharp A.R."/>
            <person name="Dally N."/>
            <person name="Boughton B.A."/>
            <person name="Woo Y.H."/>
            <person name="Gao G."/>
            <person name="Schijlen E.G.W.M."/>
            <person name="Guo X."/>
            <person name="Momin A.A."/>
            <person name="Negrao S."/>
            <person name="Al-Babili S."/>
            <person name="Gehring C."/>
            <person name="Roessner U."/>
            <person name="Jung C."/>
            <person name="Murphy K."/>
            <person name="Arold S.T."/>
            <person name="Gojobori T."/>
            <person name="van der Linden C.G."/>
            <person name="van Loo E.N."/>
            <person name="Jellen E.N."/>
            <person name="Maughan P.J."/>
            <person name="Tester M."/>
        </authorList>
    </citation>
    <scope>NUCLEOTIDE SEQUENCE [LARGE SCALE GENOMIC DNA]</scope>
    <source>
        <strain evidence="18">cv. PI 614886</strain>
    </source>
</reference>
<organism evidence="18 19">
    <name type="scientific">Chenopodium quinoa</name>
    <name type="common">Quinoa</name>
    <dbReference type="NCBI Taxonomy" id="63459"/>
    <lineage>
        <taxon>Eukaryota</taxon>
        <taxon>Viridiplantae</taxon>
        <taxon>Streptophyta</taxon>
        <taxon>Embryophyta</taxon>
        <taxon>Tracheophyta</taxon>
        <taxon>Spermatophyta</taxon>
        <taxon>Magnoliopsida</taxon>
        <taxon>eudicotyledons</taxon>
        <taxon>Gunneridae</taxon>
        <taxon>Pentapetalae</taxon>
        <taxon>Caryophyllales</taxon>
        <taxon>Chenopodiaceae</taxon>
        <taxon>Chenopodioideae</taxon>
        <taxon>Atripliceae</taxon>
        <taxon>Chenopodium</taxon>
    </lineage>
</organism>
<dbReference type="CDD" id="cd16461">
    <property type="entry name" value="RING-H2_EL5-like"/>
    <property type="match status" value="1"/>
</dbReference>
<dbReference type="InterPro" id="IPR013083">
    <property type="entry name" value="Znf_RING/FYVE/PHD"/>
</dbReference>
<dbReference type="FunFam" id="3.30.40.10:FF:000187">
    <property type="entry name" value="E3 ubiquitin-protein ligase ATL6"/>
    <property type="match status" value="1"/>
</dbReference>
<dbReference type="Gene3D" id="3.30.40.10">
    <property type="entry name" value="Zinc/RING finger domain, C3HC4 (zinc finger)"/>
    <property type="match status" value="1"/>
</dbReference>
<proteinExistence type="inferred from homology"/>
<keyword evidence="10" id="KW-0862">Zinc</keyword>